<dbReference type="Pfam" id="PF05920">
    <property type="entry name" value="Homeobox_KN"/>
    <property type="match status" value="1"/>
</dbReference>
<dbReference type="SMART" id="SM00389">
    <property type="entry name" value="HOX"/>
    <property type="match status" value="1"/>
</dbReference>
<dbReference type="InterPro" id="IPR001356">
    <property type="entry name" value="HD"/>
</dbReference>
<evidence type="ECO:0000256" key="2">
    <source>
        <dbReference type="ARBA" id="ARBA00008446"/>
    </source>
</evidence>
<sequence>MLWGKPEPHCPATSMTTSSQLNSERSVLSPKSWYHPSFPSPANCGMDGLMLANENPCFQSGNELPYGAESTSGYEEISPKNPRTADQSASRIIPDPQTLCCSLSILAGSRLLSETQANADGQKLLDDSESPSDFSLQNRSEPETLEMTSEITTLSHPIPDRLNEEPYLNNGLRTPYLNQLFCAKALFSESTGSLPTSCVTDTSSYVEHSKQPRWINSPYATERMQSNADSQPELVNSLNENVTRSELNRLYQSIGRTEDPTVLATAHSHNVTTVSTNHDATSVQARPSPVYPSLISPEFSNTRPTSYETKPFRAPTYVPFPSHHSFIPQATAHRPSFSPYGSGLRHFGPVAGTGFQHYSANSFGYGLDGARRKNATRESTTTLKVWLQEHIKNPYPTKGEKIMLAIITKMTLTQVSTWFANARRRLKKENKMSWPPKSNSNSNSGTISGNKHDVTKVDNRQSPVDHNNCVSNLEDEQPDGLKHTIDDSELDKKNGITVSSAEEVEEDDDDDDDIDEDIEDEANALHENRYLRDKSSPVSLDKNRTSYFEEMRSLRLHPGMGIPREHESMQPLSNRTSCDRSDTVAPAQLEVLGNIERSYMNSLSTSQLASQMIRKPIPDFVRSLPLSPSREPHLFHDPSCASGITQQSFNAPRTTSTNTSMLDPLGIRPGRSEFASSCNFSPTALNSRSYSHFPSQYSQLPPSFMHSDAFGIPSDRYSDLKGLHMEEYCHDLSANNTLRSCTPTRSAMGPTQYTLSGELYDHGGIGNR</sequence>
<proteinExistence type="inferred from homology"/>
<feature type="region of interest" description="Disordered" evidence="7">
    <location>
        <begin position="1"/>
        <end position="24"/>
    </location>
</feature>
<evidence type="ECO:0000256" key="6">
    <source>
        <dbReference type="PROSITE-ProRule" id="PRU00108"/>
    </source>
</evidence>
<dbReference type="CDD" id="cd00086">
    <property type="entry name" value="homeodomain"/>
    <property type="match status" value="1"/>
</dbReference>
<dbReference type="InterPro" id="IPR008422">
    <property type="entry name" value="KN_HD"/>
</dbReference>
<keyword evidence="4 6" id="KW-0371">Homeobox</keyword>
<feature type="region of interest" description="Disordered" evidence="7">
    <location>
        <begin position="429"/>
        <end position="515"/>
    </location>
</feature>
<dbReference type="PROSITE" id="PS50071">
    <property type="entry name" value="HOMEOBOX_2"/>
    <property type="match status" value="1"/>
</dbReference>
<protein>
    <recommendedName>
        <fullName evidence="8">Homeobox domain-containing protein</fullName>
    </recommendedName>
</protein>
<accession>A0A8J4SKS8</accession>
<feature type="region of interest" description="Disordered" evidence="7">
    <location>
        <begin position="120"/>
        <end position="145"/>
    </location>
</feature>
<dbReference type="AlphaFoldDB" id="A0A8J4SKS8"/>
<dbReference type="EMBL" id="LUCH01002874">
    <property type="protein sequence ID" value="KAF5400848.1"/>
    <property type="molecule type" value="Genomic_DNA"/>
</dbReference>
<name>A0A8J4SKS8_9TREM</name>
<dbReference type="PROSITE" id="PS00027">
    <property type="entry name" value="HOMEOBOX_1"/>
    <property type="match status" value="1"/>
</dbReference>
<keyword evidence="3 6" id="KW-0238">DNA-binding</keyword>
<dbReference type="GO" id="GO:0000978">
    <property type="term" value="F:RNA polymerase II cis-regulatory region sequence-specific DNA binding"/>
    <property type="evidence" value="ECO:0007669"/>
    <property type="project" value="TreeGrafter"/>
</dbReference>
<feature type="compositionally biased region" description="Basic and acidic residues" evidence="7">
    <location>
        <begin position="450"/>
        <end position="459"/>
    </location>
</feature>
<evidence type="ECO:0000313" key="9">
    <source>
        <dbReference type="EMBL" id="KAF5400848.1"/>
    </source>
</evidence>
<keyword evidence="10" id="KW-1185">Reference proteome</keyword>
<evidence type="ECO:0000256" key="5">
    <source>
        <dbReference type="ARBA" id="ARBA00023242"/>
    </source>
</evidence>
<dbReference type="InterPro" id="IPR009057">
    <property type="entry name" value="Homeodomain-like_sf"/>
</dbReference>
<evidence type="ECO:0000259" key="8">
    <source>
        <dbReference type="PROSITE" id="PS50071"/>
    </source>
</evidence>
<feature type="domain" description="Homeobox" evidence="8">
    <location>
        <begin position="366"/>
        <end position="429"/>
    </location>
</feature>
<feature type="DNA-binding region" description="Homeobox" evidence="6">
    <location>
        <begin position="368"/>
        <end position="430"/>
    </location>
</feature>
<dbReference type="OrthoDB" id="5399138at2759"/>
<feature type="compositionally biased region" description="Polar residues" evidence="7">
    <location>
        <begin position="13"/>
        <end position="24"/>
    </location>
</feature>
<comment type="similarity">
    <text evidence="2">Belongs to the TALE/IRO homeobox family.</text>
</comment>
<keyword evidence="5 6" id="KW-0539">Nucleus</keyword>
<dbReference type="InterPro" id="IPR017970">
    <property type="entry name" value="Homeobox_CS"/>
</dbReference>
<comment type="subcellular location">
    <subcellularLocation>
        <location evidence="1 6">Nucleus</location>
    </subcellularLocation>
</comment>
<feature type="compositionally biased region" description="Polar residues" evidence="7">
    <location>
        <begin position="460"/>
        <end position="471"/>
    </location>
</feature>
<dbReference type="SUPFAM" id="SSF46689">
    <property type="entry name" value="Homeodomain-like"/>
    <property type="match status" value="1"/>
</dbReference>
<dbReference type="Proteomes" id="UP000748531">
    <property type="component" value="Unassembled WGS sequence"/>
</dbReference>
<evidence type="ECO:0000256" key="4">
    <source>
        <dbReference type="ARBA" id="ARBA00023155"/>
    </source>
</evidence>
<gene>
    <name evidence="9" type="ORF">PHET_06068</name>
</gene>
<comment type="caution">
    <text evidence="9">The sequence shown here is derived from an EMBL/GenBank/DDBJ whole genome shotgun (WGS) entry which is preliminary data.</text>
</comment>
<evidence type="ECO:0000256" key="3">
    <source>
        <dbReference type="ARBA" id="ARBA00023125"/>
    </source>
</evidence>
<evidence type="ECO:0000313" key="10">
    <source>
        <dbReference type="Proteomes" id="UP000748531"/>
    </source>
</evidence>
<organism evidence="9 10">
    <name type="scientific">Paragonimus heterotremus</name>
    <dbReference type="NCBI Taxonomy" id="100268"/>
    <lineage>
        <taxon>Eukaryota</taxon>
        <taxon>Metazoa</taxon>
        <taxon>Spiralia</taxon>
        <taxon>Lophotrochozoa</taxon>
        <taxon>Platyhelminthes</taxon>
        <taxon>Trematoda</taxon>
        <taxon>Digenea</taxon>
        <taxon>Plagiorchiida</taxon>
        <taxon>Troglotremata</taxon>
        <taxon>Troglotrematidae</taxon>
        <taxon>Paragonimus</taxon>
    </lineage>
</organism>
<evidence type="ECO:0000256" key="1">
    <source>
        <dbReference type="ARBA" id="ARBA00004123"/>
    </source>
</evidence>
<evidence type="ECO:0000256" key="7">
    <source>
        <dbReference type="SAM" id="MobiDB-lite"/>
    </source>
</evidence>
<dbReference type="PANTHER" id="PTHR11211">
    <property type="entry name" value="IROQUOIS-CLASS HOMEODOMAIN PROTEIN IRX"/>
    <property type="match status" value="1"/>
</dbReference>
<feature type="compositionally biased region" description="Basic and acidic residues" evidence="7">
    <location>
        <begin position="479"/>
        <end position="494"/>
    </location>
</feature>
<feature type="compositionally biased region" description="Acidic residues" evidence="7">
    <location>
        <begin position="502"/>
        <end position="515"/>
    </location>
</feature>
<dbReference type="GO" id="GO:0005634">
    <property type="term" value="C:nucleus"/>
    <property type="evidence" value="ECO:0007669"/>
    <property type="project" value="UniProtKB-SubCell"/>
</dbReference>
<dbReference type="Gene3D" id="1.10.10.60">
    <property type="entry name" value="Homeodomain-like"/>
    <property type="match status" value="1"/>
</dbReference>
<dbReference type="FunFam" id="1.10.10.60:FF:000003">
    <property type="entry name" value="Iroquois-class homeobox protein IRX"/>
    <property type="match status" value="1"/>
</dbReference>
<dbReference type="PANTHER" id="PTHR11211:SF40">
    <property type="entry name" value="MIRROR, ISOFORM C"/>
    <property type="match status" value="1"/>
</dbReference>
<dbReference type="GO" id="GO:0030182">
    <property type="term" value="P:neuron differentiation"/>
    <property type="evidence" value="ECO:0007669"/>
    <property type="project" value="TreeGrafter"/>
</dbReference>
<dbReference type="GO" id="GO:0000981">
    <property type="term" value="F:DNA-binding transcription factor activity, RNA polymerase II-specific"/>
    <property type="evidence" value="ECO:0007669"/>
    <property type="project" value="InterPro"/>
</dbReference>
<dbReference type="GO" id="GO:0048468">
    <property type="term" value="P:cell development"/>
    <property type="evidence" value="ECO:0007669"/>
    <property type="project" value="TreeGrafter"/>
</dbReference>
<reference evidence="9" key="1">
    <citation type="submission" date="2019-05" db="EMBL/GenBank/DDBJ databases">
        <title>Annotation for the trematode Paragonimus heterotremus.</title>
        <authorList>
            <person name="Choi Y.-J."/>
        </authorList>
    </citation>
    <scope>NUCLEOTIDE SEQUENCE</scope>
    <source>
        <strain evidence="9">LC</strain>
    </source>
</reference>